<evidence type="ECO:0000313" key="3">
    <source>
        <dbReference type="Proteomes" id="UP000284547"/>
    </source>
</evidence>
<evidence type="ECO:0000259" key="1">
    <source>
        <dbReference type="Pfam" id="PF12146"/>
    </source>
</evidence>
<dbReference type="RefSeq" id="WP_118153080.1">
    <property type="nucleotide sequence ID" value="NZ_QWEY01000007.1"/>
</dbReference>
<reference evidence="2 3" key="1">
    <citation type="submission" date="2018-08" db="EMBL/GenBank/DDBJ databases">
        <title>Flavobacterium tibetense sp. nov., isolated from a wetland YonghuCo on Tibetan Plateau.</title>
        <authorList>
            <person name="Phurbu D."/>
            <person name="Lu H."/>
            <person name="Xing P."/>
        </authorList>
    </citation>
    <scope>NUCLEOTIDE SEQUENCE [LARGE SCALE GENOMIC DNA]</scope>
    <source>
        <strain evidence="2 3">DJC</strain>
    </source>
</reference>
<dbReference type="OrthoDB" id="9788260at2"/>
<dbReference type="InterPro" id="IPR051044">
    <property type="entry name" value="MAG_DAG_Lipase"/>
</dbReference>
<dbReference type="GO" id="GO:0016787">
    <property type="term" value="F:hydrolase activity"/>
    <property type="evidence" value="ECO:0007669"/>
    <property type="project" value="UniProtKB-KW"/>
</dbReference>
<accession>A0A411Z0U6</accession>
<sequence length="315" mass="34611">MSQSAFPTAPFYADLALGPEGGEAFWLTTSDGLRIRAGVWPVGEKGTVLLFPGRTEYVEKYGLAAADLQARGYATVAIDWRGQGLADRMLPDRMMGHVTRFQEYQLDVQAVLELARGLGLPEPYYLLSHSMGGAIALRSLMRGIPVKAASFSAPMWGIAMAAWMRPFAQPIAQMSGWFGQAHRFAPSTTGKSYVLEAEFGGNVLTTDPEMWRYMKRQVTARPELALAGPSMGWLHAALVECRDMALAPAPDMPALTALGTSEKVVDTGPVYLRMAGWRNGRLELFQGAEHEVPMETPAHRGRFYDLTAALFDQHR</sequence>
<dbReference type="PANTHER" id="PTHR11614">
    <property type="entry name" value="PHOSPHOLIPASE-RELATED"/>
    <property type="match status" value="1"/>
</dbReference>
<keyword evidence="2" id="KW-0378">Hydrolase</keyword>
<dbReference type="EMBL" id="QWEY01000007">
    <property type="protein sequence ID" value="RGP36677.1"/>
    <property type="molecule type" value="Genomic_DNA"/>
</dbReference>
<organism evidence="2 3">
    <name type="scientific">Pseudotabrizicola alkalilacus</name>
    <dbReference type="NCBI Taxonomy" id="2305252"/>
    <lineage>
        <taxon>Bacteria</taxon>
        <taxon>Pseudomonadati</taxon>
        <taxon>Pseudomonadota</taxon>
        <taxon>Alphaproteobacteria</taxon>
        <taxon>Rhodobacterales</taxon>
        <taxon>Paracoccaceae</taxon>
        <taxon>Pseudotabrizicola</taxon>
    </lineage>
</organism>
<dbReference type="Pfam" id="PF12146">
    <property type="entry name" value="Hydrolase_4"/>
    <property type="match status" value="1"/>
</dbReference>
<evidence type="ECO:0000313" key="2">
    <source>
        <dbReference type="EMBL" id="RGP36677.1"/>
    </source>
</evidence>
<dbReference type="InterPro" id="IPR029058">
    <property type="entry name" value="AB_hydrolase_fold"/>
</dbReference>
<dbReference type="SUPFAM" id="SSF53474">
    <property type="entry name" value="alpha/beta-Hydrolases"/>
    <property type="match status" value="1"/>
</dbReference>
<dbReference type="Gene3D" id="3.40.50.1820">
    <property type="entry name" value="alpha/beta hydrolase"/>
    <property type="match status" value="1"/>
</dbReference>
<proteinExistence type="predicted"/>
<feature type="domain" description="Serine aminopeptidase S33" evidence="1">
    <location>
        <begin position="45"/>
        <end position="296"/>
    </location>
</feature>
<dbReference type="Proteomes" id="UP000284547">
    <property type="component" value="Unassembled WGS sequence"/>
</dbReference>
<protein>
    <submittedName>
        <fullName evidence="2">Alpha/beta hydrolase</fullName>
    </submittedName>
</protein>
<keyword evidence="3" id="KW-1185">Reference proteome</keyword>
<dbReference type="InterPro" id="IPR022742">
    <property type="entry name" value="Hydrolase_4"/>
</dbReference>
<dbReference type="AlphaFoldDB" id="A0A411Z0U6"/>
<comment type="caution">
    <text evidence="2">The sequence shown here is derived from an EMBL/GenBank/DDBJ whole genome shotgun (WGS) entry which is preliminary data.</text>
</comment>
<gene>
    <name evidence="2" type="ORF">D1012_13540</name>
</gene>
<name>A0A411Z0U6_9RHOB</name>